<feature type="region of interest" description="Disordered" evidence="1">
    <location>
        <begin position="100"/>
        <end position="154"/>
    </location>
</feature>
<dbReference type="EMBL" id="CAADRA010000241">
    <property type="protein sequence ID" value="VFT79441.1"/>
    <property type="molecule type" value="Genomic_DNA"/>
</dbReference>
<sequence>MDAYQQQQMQEQERRRQQVAAAQMAGTFGTNMAMFAQPGAMMHPQQMHYPMHIQPGMMYPDDVSQYLPNGGGGGATHMPMAAPLNATTYGYFGQPPGAGTPYDAEGTGSSLAAGKRHAATGRWKPPPQPMYPKSKPTAETSNAAPPPPSDAVTADSFAAGTQGLVLDKALLSKLLVRDESEISDEQIRSIMLNKEMLSIYKTLQQEEIKRQKRLDNNRKTAQMRRKKKKGLVETYEAQVSELETILAKIHAHKFGQGDVQTLVDALSGEQRQSVHMTKDTKHQETSVLLKQHSRNASAIRQANEDSWMVTLAATGDPAFVDLKHKLGLTDMQCMRLQQLQSHVHNESTRLAIVEKCFAALHVHAWLHFPHTETLVDLFRAPLNDAQLQKFVQWTRVNQHVIQQLQFAVAADPKEKDMLFEFPSEL</sequence>
<reference evidence="2" key="2">
    <citation type="submission" date="2019-06" db="EMBL/GenBank/DDBJ databases">
        <title>Genomics analysis of Aphanomyces spp. identifies a new class of oomycete effector associated with host adaptation.</title>
        <authorList>
            <person name="Gaulin E."/>
        </authorList>
    </citation>
    <scope>NUCLEOTIDE SEQUENCE</scope>
    <source>
        <strain evidence="2">CBS 578.67</strain>
    </source>
</reference>
<accession>A0A485KBF7</accession>
<dbReference type="Proteomes" id="UP000332933">
    <property type="component" value="Unassembled WGS sequence"/>
</dbReference>
<feature type="compositionally biased region" description="Low complexity" evidence="1">
    <location>
        <begin position="1"/>
        <end position="10"/>
    </location>
</feature>
<reference evidence="3 4" key="1">
    <citation type="submission" date="2019-03" db="EMBL/GenBank/DDBJ databases">
        <authorList>
            <person name="Gaulin E."/>
            <person name="Dumas B."/>
        </authorList>
    </citation>
    <scope>NUCLEOTIDE SEQUENCE [LARGE SCALE GENOMIC DNA]</scope>
    <source>
        <strain evidence="3">CBS 568.67</strain>
    </source>
</reference>
<organism evidence="3 4">
    <name type="scientific">Aphanomyces stellatus</name>
    <dbReference type="NCBI Taxonomy" id="120398"/>
    <lineage>
        <taxon>Eukaryota</taxon>
        <taxon>Sar</taxon>
        <taxon>Stramenopiles</taxon>
        <taxon>Oomycota</taxon>
        <taxon>Saprolegniomycetes</taxon>
        <taxon>Saprolegniales</taxon>
        <taxon>Verrucalvaceae</taxon>
        <taxon>Aphanomyces</taxon>
    </lineage>
</organism>
<evidence type="ECO:0000256" key="1">
    <source>
        <dbReference type="SAM" id="MobiDB-lite"/>
    </source>
</evidence>
<protein>
    <submittedName>
        <fullName evidence="3">Aste57867_2238 protein</fullName>
    </submittedName>
</protein>
<feature type="region of interest" description="Disordered" evidence="1">
    <location>
        <begin position="1"/>
        <end position="21"/>
    </location>
</feature>
<evidence type="ECO:0000313" key="2">
    <source>
        <dbReference type="EMBL" id="KAF0717530.1"/>
    </source>
</evidence>
<keyword evidence="4" id="KW-1185">Reference proteome</keyword>
<dbReference type="EMBL" id="VJMH01000241">
    <property type="protein sequence ID" value="KAF0717530.1"/>
    <property type="molecule type" value="Genomic_DNA"/>
</dbReference>
<proteinExistence type="predicted"/>
<dbReference type="AlphaFoldDB" id="A0A485KBF7"/>
<evidence type="ECO:0000313" key="4">
    <source>
        <dbReference type="Proteomes" id="UP000332933"/>
    </source>
</evidence>
<name>A0A485KBF7_9STRA</name>
<gene>
    <name evidence="3" type="primary">Aste57867_2238</name>
    <name evidence="2" type="ORF">As57867_002233</name>
    <name evidence="3" type="ORF">ASTE57867_2238</name>
</gene>
<dbReference type="OrthoDB" id="158712at2759"/>
<evidence type="ECO:0000313" key="3">
    <source>
        <dbReference type="EMBL" id="VFT79441.1"/>
    </source>
</evidence>